<gene>
    <name evidence="10" type="ORF">CLV29_1569</name>
</gene>
<evidence type="ECO:0000313" key="10">
    <source>
        <dbReference type="EMBL" id="TDT33933.1"/>
    </source>
</evidence>
<feature type="compositionally biased region" description="Low complexity" evidence="8">
    <location>
        <begin position="317"/>
        <end position="327"/>
    </location>
</feature>
<dbReference type="Pfam" id="PF00005">
    <property type="entry name" value="ABC_tran"/>
    <property type="match status" value="1"/>
</dbReference>
<sequence>MTETTGPHEPAPNTTKTLLQVQDLVVDFRSVDGTFRAVDGISWDLRQGETLAIVGESGSGKSVSSLAVMGLLSTPPAVISGHAVFDGTDLLALPRAEHRRYCGERIAMVFQDALAALNPVYTVGRQLAEPLVKRRGMSRSDARRRAVELLDLVRVPDAANRVDAYPHQFSGGMRQRVMIAMSLALDPDVLIADEPTTALDVTVQSQVLDLLAEIQTERQMAMVLITHDLGVVAGVADRVSVMHGGHVLEAGGVTDIFDSPAHPYTEALLAAVPRLVLPPGTDPDADLPVVNWRPDPSVRPVLRQLGPDHWVAEEARPATAAAPAGADRTGGDDV</sequence>
<dbReference type="Gene3D" id="3.40.50.300">
    <property type="entry name" value="P-loop containing nucleotide triphosphate hydrolases"/>
    <property type="match status" value="1"/>
</dbReference>
<name>A0A4R7JBE6_9ACTN</name>
<evidence type="ECO:0000256" key="5">
    <source>
        <dbReference type="ARBA" id="ARBA00022741"/>
    </source>
</evidence>
<dbReference type="CDD" id="cd03257">
    <property type="entry name" value="ABC_NikE_OppD_transporters"/>
    <property type="match status" value="1"/>
</dbReference>
<accession>A0A4R7JBE6</accession>
<dbReference type="InterPro" id="IPR003439">
    <property type="entry name" value="ABC_transporter-like_ATP-bd"/>
</dbReference>
<comment type="caution">
    <text evidence="10">The sequence shown here is derived from an EMBL/GenBank/DDBJ whole genome shotgun (WGS) entry which is preliminary data.</text>
</comment>
<dbReference type="PROSITE" id="PS00211">
    <property type="entry name" value="ABC_TRANSPORTER_1"/>
    <property type="match status" value="1"/>
</dbReference>
<dbReference type="AlphaFoldDB" id="A0A4R7JBE6"/>
<dbReference type="SUPFAM" id="SSF52540">
    <property type="entry name" value="P-loop containing nucleoside triphosphate hydrolases"/>
    <property type="match status" value="1"/>
</dbReference>
<dbReference type="FunFam" id="3.40.50.300:FF:000016">
    <property type="entry name" value="Oligopeptide ABC transporter ATP-binding component"/>
    <property type="match status" value="1"/>
</dbReference>
<feature type="region of interest" description="Disordered" evidence="8">
    <location>
        <begin position="312"/>
        <end position="334"/>
    </location>
</feature>
<protein>
    <submittedName>
        <fullName evidence="10">Oligopeptide transport system ATP-binding protein</fullName>
    </submittedName>
</protein>
<keyword evidence="6 10" id="KW-0067">ATP-binding</keyword>
<reference evidence="10 11" key="1">
    <citation type="submission" date="2019-03" db="EMBL/GenBank/DDBJ databases">
        <title>Genomic Encyclopedia of Archaeal and Bacterial Type Strains, Phase II (KMG-II): from individual species to whole genera.</title>
        <authorList>
            <person name="Goeker M."/>
        </authorList>
    </citation>
    <scope>NUCLEOTIDE SEQUENCE [LARGE SCALE GENOMIC DNA]</scope>
    <source>
        <strain evidence="10 11">DSM 24323</strain>
    </source>
</reference>
<dbReference type="Pfam" id="PF08352">
    <property type="entry name" value="oligo_HPY"/>
    <property type="match status" value="1"/>
</dbReference>
<evidence type="ECO:0000313" key="11">
    <source>
        <dbReference type="Proteomes" id="UP000295371"/>
    </source>
</evidence>
<keyword evidence="7" id="KW-0472">Membrane</keyword>
<evidence type="ECO:0000256" key="3">
    <source>
        <dbReference type="ARBA" id="ARBA00022448"/>
    </source>
</evidence>
<dbReference type="GO" id="GO:0005886">
    <property type="term" value="C:plasma membrane"/>
    <property type="evidence" value="ECO:0007669"/>
    <property type="project" value="UniProtKB-SubCell"/>
</dbReference>
<evidence type="ECO:0000256" key="8">
    <source>
        <dbReference type="SAM" id="MobiDB-lite"/>
    </source>
</evidence>
<dbReference type="PROSITE" id="PS50893">
    <property type="entry name" value="ABC_TRANSPORTER_2"/>
    <property type="match status" value="1"/>
</dbReference>
<dbReference type="PANTHER" id="PTHR43297">
    <property type="entry name" value="OLIGOPEPTIDE TRANSPORT ATP-BINDING PROTEIN APPD"/>
    <property type="match status" value="1"/>
</dbReference>
<dbReference type="SMART" id="SM00382">
    <property type="entry name" value="AAA"/>
    <property type="match status" value="1"/>
</dbReference>
<feature type="domain" description="ABC transporter" evidence="9">
    <location>
        <begin position="19"/>
        <end position="269"/>
    </location>
</feature>
<keyword evidence="11" id="KW-1185">Reference proteome</keyword>
<evidence type="ECO:0000256" key="6">
    <source>
        <dbReference type="ARBA" id="ARBA00022840"/>
    </source>
</evidence>
<dbReference type="GO" id="GO:0015833">
    <property type="term" value="P:peptide transport"/>
    <property type="evidence" value="ECO:0007669"/>
    <property type="project" value="InterPro"/>
</dbReference>
<dbReference type="GO" id="GO:0005524">
    <property type="term" value="F:ATP binding"/>
    <property type="evidence" value="ECO:0007669"/>
    <property type="project" value="UniProtKB-KW"/>
</dbReference>
<dbReference type="InterPro" id="IPR013563">
    <property type="entry name" value="Oligopep_ABC_C"/>
</dbReference>
<dbReference type="InterPro" id="IPR050388">
    <property type="entry name" value="ABC_Ni/Peptide_Import"/>
</dbReference>
<dbReference type="Proteomes" id="UP000295371">
    <property type="component" value="Unassembled WGS sequence"/>
</dbReference>
<dbReference type="PANTHER" id="PTHR43297:SF2">
    <property type="entry name" value="DIPEPTIDE TRANSPORT ATP-BINDING PROTEIN DPPD"/>
    <property type="match status" value="1"/>
</dbReference>
<dbReference type="GO" id="GO:0016887">
    <property type="term" value="F:ATP hydrolysis activity"/>
    <property type="evidence" value="ECO:0007669"/>
    <property type="project" value="InterPro"/>
</dbReference>
<evidence type="ECO:0000259" key="9">
    <source>
        <dbReference type="PROSITE" id="PS50893"/>
    </source>
</evidence>
<keyword evidence="4" id="KW-1003">Cell membrane</keyword>
<dbReference type="InterPro" id="IPR003593">
    <property type="entry name" value="AAA+_ATPase"/>
</dbReference>
<evidence type="ECO:0000256" key="1">
    <source>
        <dbReference type="ARBA" id="ARBA00004202"/>
    </source>
</evidence>
<dbReference type="OrthoDB" id="5357528at2"/>
<dbReference type="EMBL" id="SOAW01000001">
    <property type="protein sequence ID" value="TDT33933.1"/>
    <property type="molecule type" value="Genomic_DNA"/>
</dbReference>
<dbReference type="RefSeq" id="WP_133754371.1">
    <property type="nucleotide sequence ID" value="NZ_SOAW01000001.1"/>
</dbReference>
<keyword evidence="5" id="KW-0547">Nucleotide-binding</keyword>
<evidence type="ECO:0000256" key="4">
    <source>
        <dbReference type="ARBA" id="ARBA00022475"/>
    </source>
</evidence>
<comment type="subcellular location">
    <subcellularLocation>
        <location evidence="1">Cell membrane</location>
        <topology evidence="1">Peripheral membrane protein</topology>
    </subcellularLocation>
</comment>
<dbReference type="InterPro" id="IPR027417">
    <property type="entry name" value="P-loop_NTPase"/>
</dbReference>
<dbReference type="InterPro" id="IPR017871">
    <property type="entry name" value="ABC_transporter-like_CS"/>
</dbReference>
<organism evidence="10 11">
    <name type="scientific">Naumannella halotolerans</name>
    <dbReference type="NCBI Taxonomy" id="993414"/>
    <lineage>
        <taxon>Bacteria</taxon>
        <taxon>Bacillati</taxon>
        <taxon>Actinomycetota</taxon>
        <taxon>Actinomycetes</taxon>
        <taxon>Propionibacteriales</taxon>
        <taxon>Propionibacteriaceae</taxon>
        <taxon>Naumannella</taxon>
    </lineage>
</organism>
<keyword evidence="3" id="KW-0813">Transport</keyword>
<evidence type="ECO:0000256" key="7">
    <source>
        <dbReference type="ARBA" id="ARBA00023136"/>
    </source>
</evidence>
<comment type="similarity">
    <text evidence="2">Belongs to the ABC transporter superfamily.</text>
</comment>
<proteinExistence type="inferred from homology"/>
<evidence type="ECO:0000256" key="2">
    <source>
        <dbReference type="ARBA" id="ARBA00005417"/>
    </source>
</evidence>